<dbReference type="InterPro" id="IPR040759">
    <property type="entry name" value="RGS_DHEX"/>
</dbReference>
<dbReference type="Gene3D" id="1.10.10.10">
    <property type="entry name" value="Winged helix-like DNA-binding domain superfamily/Winged helix DNA-binding domain"/>
    <property type="match status" value="1"/>
</dbReference>
<dbReference type="Pfam" id="PF00631">
    <property type="entry name" value="G-gamma"/>
    <property type="match status" value="1"/>
</dbReference>
<dbReference type="PANTHER" id="PTHR45746:SF5">
    <property type="entry name" value="REGULATOR OF G-PROTEIN SIGNALING 7"/>
    <property type="match status" value="1"/>
</dbReference>
<keyword evidence="1" id="KW-0734">Signal transduction inhibitor</keyword>
<dbReference type="InterPro" id="IPR047016">
    <property type="entry name" value="RGS6/7/9/11"/>
</dbReference>
<evidence type="ECO:0000256" key="2">
    <source>
        <dbReference type="SAM" id="MobiDB-lite"/>
    </source>
</evidence>
<dbReference type="PROSITE" id="PS50186">
    <property type="entry name" value="DEP"/>
    <property type="match status" value="1"/>
</dbReference>
<dbReference type="EMBL" id="JBICBT010000549">
    <property type="protein sequence ID" value="KAL3110221.1"/>
    <property type="molecule type" value="Genomic_DNA"/>
</dbReference>
<comment type="caution">
    <text evidence="5">The sequence shown here is derived from an EMBL/GenBank/DDBJ whole genome shotgun (WGS) entry which is preliminary data.</text>
</comment>
<evidence type="ECO:0000256" key="1">
    <source>
        <dbReference type="ARBA" id="ARBA00022700"/>
    </source>
</evidence>
<keyword evidence="6" id="KW-1185">Reference proteome</keyword>
<dbReference type="InterPro" id="IPR000591">
    <property type="entry name" value="DEP_dom"/>
</dbReference>
<feature type="domain" description="DEP" evidence="4">
    <location>
        <begin position="33"/>
        <end position="109"/>
    </location>
</feature>
<dbReference type="Proteomes" id="UP001620626">
    <property type="component" value="Unassembled WGS sequence"/>
</dbReference>
<name>A0ABD2L4X4_9BILA</name>
<sequence length="526" mass="59928">MQMTSLPSSSSATCVSTSRQHILQKLDFVLVRIVQSAQLRTHKYFRVAVPQAITGQALVQHIQEVLSVEDTNEALHFATILLHFGYLFPVIDVHAQAVREDNTLYRIQLPYFWPSHAHQADNVEYAIYLTKRLMRSEQKHGLEQEEIDAYNKLVELLGHMWGFITAQAELQLKTQKERRKADKVVFDSEERAFWRLRRPGIQNAALEEHIQKTERRLKKCSANYYKTTIARLKNALKTKPWLKVMKASETMTNWSEQFQEYDPFITQPHPTNPWVSDDPSLWALNADNVEVPTERRVKRWGLSVMELVRDPIGRQVLESFLDSEFSSENLRFWCCIQDLKFSPNCQVEAKGKHILEEFLASGAPCQVNVDSRTLEETWRCLKEADQALRNQRFAFSVSEEHVFTLMSKDSYPRFLRSGIYKAVLDAAKAKGGRKRIIDLIRELSGSAVNTKKVPAKYHKTSRGSADVDNTQQLSLNANNFPKQCSSDSLPVKVGSVGGTSPSLQLPSSGTSSASSPALQTKESNKR</sequence>
<organism evidence="5 6">
    <name type="scientific">Heterodera trifolii</name>
    <dbReference type="NCBI Taxonomy" id="157864"/>
    <lineage>
        <taxon>Eukaryota</taxon>
        <taxon>Metazoa</taxon>
        <taxon>Ecdysozoa</taxon>
        <taxon>Nematoda</taxon>
        <taxon>Chromadorea</taxon>
        <taxon>Rhabditida</taxon>
        <taxon>Tylenchina</taxon>
        <taxon>Tylenchomorpha</taxon>
        <taxon>Tylenchoidea</taxon>
        <taxon>Heteroderidae</taxon>
        <taxon>Heteroderinae</taxon>
        <taxon>Heterodera</taxon>
    </lineage>
</organism>
<dbReference type="InterPro" id="IPR036305">
    <property type="entry name" value="RGS_sf"/>
</dbReference>
<dbReference type="PRINTS" id="PR01301">
    <property type="entry name" value="RGSPROTEIN"/>
</dbReference>
<dbReference type="InterPro" id="IPR016137">
    <property type="entry name" value="RGS"/>
</dbReference>
<evidence type="ECO:0000313" key="5">
    <source>
        <dbReference type="EMBL" id="KAL3110221.1"/>
    </source>
</evidence>
<dbReference type="InterPro" id="IPR036390">
    <property type="entry name" value="WH_DNA-bd_sf"/>
</dbReference>
<dbReference type="InterPro" id="IPR036284">
    <property type="entry name" value="GGL_sf"/>
</dbReference>
<dbReference type="CDD" id="cd00068">
    <property type="entry name" value="GGL"/>
    <property type="match status" value="1"/>
</dbReference>
<accession>A0ABD2L4X4</accession>
<dbReference type="SMART" id="SM00049">
    <property type="entry name" value="DEP"/>
    <property type="match status" value="1"/>
</dbReference>
<dbReference type="PANTHER" id="PTHR45746">
    <property type="entry name" value="LP21163P"/>
    <property type="match status" value="1"/>
</dbReference>
<dbReference type="GO" id="GO:0009968">
    <property type="term" value="P:negative regulation of signal transduction"/>
    <property type="evidence" value="ECO:0007669"/>
    <property type="project" value="UniProtKB-KW"/>
</dbReference>
<reference evidence="5 6" key="1">
    <citation type="submission" date="2024-10" db="EMBL/GenBank/DDBJ databases">
        <authorList>
            <person name="Kim D."/>
        </authorList>
    </citation>
    <scope>NUCLEOTIDE SEQUENCE [LARGE SCALE GENOMIC DNA]</scope>
    <source>
        <strain evidence="5">BH-2024</strain>
    </source>
</reference>
<dbReference type="InterPro" id="IPR015898">
    <property type="entry name" value="G-protein_gamma-like_dom"/>
</dbReference>
<feature type="region of interest" description="Disordered" evidence="2">
    <location>
        <begin position="486"/>
        <end position="526"/>
    </location>
</feature>
<dbReference type="Gene3D" id="1.10.1240.60">
    <property type="match status" value="1"/>
</dbReference>
<dbReference type="InterPro" id="IPR047017">
    <property type="entry name" value="RGS6/7/9/11_DHEX_sf"/>
</dbReference>
<protein>
    <recommendedName>
        <fullName evidence="7">RGS domain-containing protein</fullName>
    </recommendedName>
</protein>
<dbReference type="Pfam" id="PF18148">
    <property type="entry name" value="RGS_DHEX"/>
    <property type="match status" value="1"/>
</dbReference>
<dbReference type="InterPro" id="IPR036388">
    <property type="entry name" value="WH-like_DNA-bd_sf"/>
</dbReference>
<dbReference type="SMART" id="SM00315">
    <property type="entry name" value="RGS"/>
    <property type="match status" value="1"/>
</dbReference>
<dbReference type="PROSITE" id="PS50132">
    <property type="entry name" value="RGS"/>
    <property type="match status" value="1"/>
</dbReference>
<evidence type="ECO:0000313" key="6">
    <source>
        <dbReference type="Proteomes" id="UP001620626"/>
    </source>
</evidence>
<dbReference type="Pfam" id="PF00615">
    <property type="entry name" value="RGS"/>
    <property type="match status" value="1"/>
</dbReference>
<evidence type="ECO:0008006" key="7">
    <source>
        <dbReference type="Google" id="ProtNLM"/>
    </source>
</evidence>
<dbReference type="Gene3D" id="1.10.167.10">
    <property type="entry name" value="Regulator of G-protein Signalling 4, domain 2"/>
    <property type="match status" value="1"/>
</dbReference>
<dbReference type="InterPro" id="IPR044926">
    <property type="entry name" value="RGS_subdomain_2"/>
</dbReference>
<proteinExistence type="predicted"/>
<evidence type="ECO:0000259" key="4">
    <source>
        <dbReference type="PROSITE" id="PS50186"/>
    </source>
</evidence>
<dbReference type="SUPFAM" id="SSF46785">
    <property type="entry name" value="Winged helix' DNA-binding domain"/>
    <property type="match status" value="1"/>
</dbReference>
<dbReference type="SMART" id="SM01224">
    <property type="entry name" value="G_gamma"/>
    <property type="match status" value="1"/>
</dbReference>
<gene>
    <name evidence="5" type="ORF">niasHT_015824</name>
</gene>
<dbReference type="SUPFAM" id="SSF48670">
    <property type="entry name" value="Transducin (heterotrimeric G protein), gamma chain"/>
    <property type="match status" value="1"/>
</dbReference>
<dbReference type="SUPFAM" id="SSF48097">
    <property type="entry name" value="Regulator of G-protein signaling, RGS"/>
    <property type="match status" value="1"/>
</dbReference>
<dbReference type="SMART" id="SM00224">
    <property type="entry name" value="GGL"/>
    <property type="match status" value="1"/>
</dbReference>
<dbReference type="Pfam" id="PF00610">
    <property type="entry name" value="DEP"/>
    <property type="match status" value="1"/>
</dbReference>
<dbReference type="CDD" id="cd04450">
    <property type="entry name" value="DEP_RGS7-like"/>
    <property type="match status" value="1"/>
</dbReference>
<evidence type="ECO:0000259" key="3">
    <source>
        <dbReference type="PROSITE" id="PS50132"/>
    </source>
</evidence>
<feature type="compositionally biased region" description="Low complexity" evidence="2">
    <location>
        <begin position="498"/>
        <end position="519"/>
    </location>
</feature>
<dbReference type="AlphaFoldDB" id="A0ABD2L4X4"/>
<feature type="domain" description="RGS" evidence="3">
    <location>
        <begin position="303"/>
        <end position="424"/>
    </location>
</feature>